<proteinExistence type="predicted"/>
<evidence type="ECO:0000256" key="2">
    <source>
        <dbReference type="ARBA" id="ARBA00022679"/>
    </source>
</evidence>
<dbReference type="PANTHER" id="PTHR43289:SF6">
    <property type="entry name" value="SERINE_THREONINE-PROTEIN KINASE NEKL-3"/>
    <property type="match status" value="1"/>
</dbReference>
<dbReference type="Pfam" id="PF00069">
    <property type="entry name" value="Pkinase"/>
    <property type="match status" value="1"/>
</dbReference>
<dbReference type="AlphaFoldDB" id="A0A7W5C5N5"/>
<dbReference type="SMART" id="SM00220">
    <property type="entry name" value="S_TKc"/>
    <property type="match status" value="1"/>
</dbReference>
<evidence type="ECO:0000256" key="6">
    <source>
        <dbReference type="PROSITE-ProRule" id="PRU10141"/>
    </source>
</evidence>
<protein>
    <recommendedName>
        <fullName evidence="1">non-specific serine/threonine protein kinase</fullName>
        <ecNumber evidence="1">2.7.11.1</ecNumber>
    </recommendedName>
</protein>
<dbReference type="GO" id="GO:0004674">
    <property type="term" value="F:protein serine/threonine kinase activity"/>
    <property type="evidence" value="ECO:0007669"/>
    <property type="project" value="UniProtKB-EC"/>
</dbReference>
<evidence type="ECO:0000313" key="9">
    <source>
        <dbReference type="Proteomes" id="UP000518605"/>
    </source>
</evidence>
<dbReference type="InterPro" id="IPR000719">
    <property type="entry name" value="Prot_kinase_dom"/>
</dbReference>
<evidence type="ECO:0000256" key="4">
    <source>
        <dbReference type="ARBA" id="ARBA00022777"/>
    </source>
</evidence>
<evidence type="ECO:0000256" key="1">
    <source>
        <dbReference type="ARBA" id="ARBA00012513"/>
    </source>
</evidence>
<evidence type="ECO:0000313" key="8">
    <source>
        <dbReference type="EMBL" id="MBB3151638.1"/>
    </source>
</evidence>
<keyword evidence="5 6" id="KW-0067">ATP-binding</keyword>
<dbReference type="EC" id="2.7.11.1" evidence="1"/>
<dbReference type="Proteomes" id="UP000518605">
    <property type="component" value="Unassembled WGS sequence"/>
</dbReference>
<dbReference type="CDD" id="cd14014">
    <property type="entry name" value="STKc_PknB_like"/>
    <property type="match status" value="1"/>
</dbReference>
<dbReference type="GO" id="GO:0005524">
    <property type="term" value="F:ATP binding"/>
    <property type="evidence" value="ECO:0007669"/>
    <property type="project" value="UniProtKB-UniRule"/>
</dbReference>
<comment type="caution">
    <text evidence="8">The sequence shown here is derived from an EMBL/GenBank/DDBJ whole genome shotgun (WGS) entry which is preliminary data.</text>
</comment>
<dbReference type="RefSeq" id="WP_183560810.1">
    <property type="nucleotide sequence ID" value="NZ_CBCSLB010000011.1"/>
</dbReference>
<dbReference type="InterPro" id="IPR008271">
    <property type="entry name" value="Ser/Thr_kinase_AS"/>
</dbReference>
<accession>A0A7W5C5N5</accession>
<feature type="binding site" evidence="6">
    <location>
        <position position="51"/>
    </location>
    <ligand>
        <name>ATP</name>
        <dbReference type="ChEBI" id="CHEBI:30616"/>
    </ligand>
</feature>
<dbReference type="EMBL" id="JACHXW010000004">
    <property type="protein sequence ID" value="MBB3151638.1"/>
    <property type="molecule type" value="Genomic_DNA"/>
</dbReference>
<sequence>MGNDAAWFDPYPTGSVLDGRYRIAGILGRGGMGIVYAADDLRLGNKLTAIKVLAPRPGAALLAEEAKLLMMVDHPHLPTILNYYPASGDLHETYVMTYIDGHTVADYYRANGSGLTFKQTMHAVKQLCSALYYLHTQAPPIIHRDLKPSNIMIDAKWQVKLIDFGISRRFRPDKGQDTVQLGTKGFAAPEQAGSGQSDERTDIYGLGALLFFMASGGLIYHPVSHHASRDDSFSFLKRDTPAAFKTVLRGLLQFDPRLRYQSIREVETALAPFMYQSYVSDEYMTVAANEIQTAKSPLSVCVLSLSSGAGATFLTHTLANLLGNKGISVSAAEYEHARPEWHAWLNGIRKWDDPDERKAVALDPRYMLYRQKLPAMNWFALQAVQDTEMTLADNRFMHMLRQTDASVHFIDLSQRWTDSHALQLMRSAHFVIAVGDPTVAKWRACDLKQLHDLSWETEAAGSRLLFVANKDVSFDARRAWLALFPAKPNAIVPRLPDEILLSQQWRGQWATDNKRLASKLNQALAPILKLLCNELNTE</sequence>
<dbReference type="PANTHER" id="PTHR43289">
    <property type="entry name" value="MITOGEN-ACTIVATED PROTEIN KINASE KINASE KINASE 20-RELATED"/>
    <property type="match status" value="1"/>
</dbReference>
<keyword evidence="2 8" id="KW-0808">Transferase</keyword>
<dbReference type="PROSITE" id="PS50011">
    <property type="entry name" value="PROTEIN_KINASE_DOM"/>
    <property type="match status" value="1"/>
</dbReference>
<keyword evidence="4 8" id="KW-0418">Kinase</keyword>
<dbReference type="PROSITE" id="PS00108">
    <property type="entry name" value="PROTEIN_KINASE_ST"/>
    <property type="match status" value="1"/>
</dbReference>
<dbReference type="InterPro" id="IPR011009">
    <property type="entry name" value="Kinase-like_dom_sf"/>
</dbReference>
<dbReference type="Gene3D" id="1.10.510.10">
    <property type="entry name" value="Transferase(Phosphotransferase) domain 1"/>
    <property type="match status" value="1"/>
</dbReference>
<reference evidence="8 9" key="1">
    <citation type="submission" date="2020-08" db="EMBL/GenBank/DDBJ databases">
        <title>Genomic Encyclopedia of Type Strains, Phase III (KMG-III): the genomes of soil and plant-associated and newly described type strains.</title>
        <authorList>
            <person name="Whitman W."/>
        </authorList>
    </citation>
    <scope>NUCLEOTIDE SEQUENCE [LARGE SCALE GENOMIC DNA]</scope>
    <source>
        <strain evidence="8 9">CECT 8234</strain>
    </source>
</reference>
<evidence type="ECO:0000256" key="5">
    <source>
        <dbReference type="ARBA" id="ARBA00022840"/>
    </source>
</evidence>
<gene>
    <name evidence="8" type="ORF">FHS16_001684</name>
</gene>
<dbReference type="InterPro" id="IPR017441">
    <property type="entry name" value="Protein_kinase_ATP_BS"/>
</dbReference>
<keyword evidence="3 6" id="KW-0547">Nucleotide-binding</keyword>
<name>A0A7W5C5N5_9BACL</name>
<evidence type="ECO:0000256" key="3">
    <source>
        <dbReference type="ARBA" id="ARBA00022741"/>
    </source>
</evidence>
<dbReference type="PROSITE" id="PS00107">
    <property type="entry name" value="PROTEIN_KINASE_ATP"/>
    <property type="match status" value="1"/>
</dbReference>
<dbReference type="SUPFAM" id="SSF56112">
    <property type="entry name" value="Protein kinase-like (PK-like)"/>
    <property type="match status" value="1"/>
</dbReference>
<evidence type="ECO:0000259" key="7">
    <source>
        <dbReference type="PROSITE" id="PS50011"/>
    </source>
</evidence>
<organism evidence="8 9">
    <name type="scientific">Paenibacillus endophyticus</name>
    <dbReference type="NCBI Taxonomy" id="1294268"/>
    <lineage>
        <taxon>Bacteria</taxon>
        <taxon>Bacillati</taxon>
        <taxon>Bacillota</taxon>
        <taxon>Bacilli</taxon>
        <taxon>Bacillales</taxon>
        <taxon>Paenibacillaceae</taxon>
        <taxon>Paenibacillus</taxon>
    </lineage>
</organism>
<dbReference type="Gene3D" id="3.30.200.20">
    <property type="entry name" value="Phosphorylase Kinase, domain 1"/>
    <property type="match status" value="1"/>
</dbReference>
<feature type="domain" description="Protein kinase" evidence="7">
    <location>
        <begin position="21"/>
        <end position="274"/>
    </location>
</feature>
<keyword evidence="9" id="KW-1185">Reference proteome</keyword>